<sequence length="88" mass="10919">MLYIQKKNTIKKKTTYTYTYFNILTEIHSKVYHFYNNTTIQKFNTYTLHKVKYQHISKNQINIMTLIRYNYYMHHSYTVLSYDSKILE</sequence>
<accession>A0ABT9SMA9</accession>
<protein>
    <submittedName>
        <fullName evidence="1">Uncharacterized protein</fullName>
    </submittedName>
</protein>
<evidence type="ECO:0000313" key="1">
    <source>
        <dbReference type="EMBL" id="MDP9960571.1"/>
    </source>
</evidence>
<dbReference type="EMBL" id="JAUSRL010000003">
    <property type="protein sequence ID" value="MDP9960571.1"/>
    <property type="molecule type" value="Genomic_DNA"/>
</dbReference>
<keyword evidence="2" id="KW-1185">Reference proteome</keyword>
<organism evidence="1 2">
    <name type="scientific">Chryseobacterium lathyri</name>
    <dbReference type="NCBI Taxonomy" id="395933"/>
    <lineage>
        <taxon>Bacteria</taxon>
        <taxon>Pseudomonadati</taxon>
        <taxon>Bacteroidota</taxon>
        <taxon>Flavobacteriia</taxon>
        <taxon>Flavobacteriales</taxon>
        <taxon>Weeksellaceae</taxon>
        <taxon>Chryseobacterium group</taxon>
        <taxon>Chryseobacterium</taxon>
    </lineage>
</organism>
<comment type="caution">
    <text evidence="1">The sequence shown here is derived from an EMBL/GenBank/DDBJ whole genome shotgun (WGS) entry which is preliminary data.</text>
</comment>
<dbReference type="Proteomes" id="UP001235513">
    <property type="component" value="Unassembled WGS sequence"/>
</dbReference>
<proteinExistence type="predicted"/>
<gene>
    <name evidence="1" type="ORF">J2T04_002455</name>
</gene>
<reference evidence="1 2" key="1">
    <citation type="submission" date="2023-07" db="EMBL/GenBank/DDBJ databases">
        <title>Sorghum-associated microbial communities from plants grown in Nebraska, USA.</title>
        <authorList>
            <person name="Schachtman D."/>
        </authorList>
    </citation>
    <scope>NUCLEOTIDE SEQUENCE [LARGE SCALE GENOMIC DNA]</scope>
    <source>
        <strain evidence="1 2">CC351</strain>
    </source>
</reference>
<evidence type="ECO:0000313" key="2">
    <source>
        <dbReference type="Proteomes" id="UP001235513"/>
    </source>
</evidence>
<name>A0ABT9SMA9_9FLAO</name>